<evidence type="ECO:0000313" key="4">
    <source>
        <dbReference type="EMBL" id="GAA2144406.1"/>
    </source>
</evidence>
<dbReference type="Gene3D" id="3.40.630.30">
    <property type="match status" value="1"/>
</dbReference>
<organism evidence="4 5">
    <name type="scientific">Kitasatospora kazusensis</name>
    <dbReference type="NCBI Taxonomy" id="407974"/>
    <lineage>
        <taxon>Bacteria</taxon>
        <taxon>Bacillati</taxon>
        <taxon>Actinomycetota</taxon>
        <taxon>Actinomycetes</taxon>
        <taxon>Kitasatosporales</taxon>
        <taxon>Streptomycetaceae</taxon>
        <taxon>Kitasatospora</taxon>
    </lineage>
</organism>
<gene>
    <name evidence="4" type="ORF">GCM10009760_31840</name>
</gene>
<evidence type="ECO:0000313" key="5">
    <source>
        <dbReference type="Proteomes" id="UP001422759"/>
    </source>
</evidence>
<protein>
    <submittedName>
        <fullName evidence="4">GNAT family N-acetyltransferase</fullName>
    </submittedName>
</protein>
<evidence type="ECO:0000256" key="1">
    <source>
        <dbReference type="ARBA" id="ARBA00022679"/>
    </source>
</evidence>
<dbReference type="InterPro" id="IPR050832">
    <property type="entry name" value="Bact_Acetyltransf"/>
</dbReference>
<feature type="domain" description="N-acetyltransferase" evidence="3">
    <location>
        <begin position="6"/>
        <end position="164"/>
    </location>
</feature>
<dbReference type="EMBL" id="BAAANT010000016">
    <property type="protein sequence ID" value="GAA2144406.1"/>
    <property type="molecule type" value="Genomic_DNA"/>
</dbReference>
<comment type="caution">
    <text evidence="4">The sequence shown here is derived from an EMBL/GenBank/DDBJ whole genome shotgun (WGS) entry which is preliminary data.</text>
</comment>
<dbReference type="SUPFAM" id="SSF55729">
    <property type="entry name" value="Acyl-CoA N-acyltransferases (Nat)"/>
    <property type="match status" value="1"/>
</dbReference>
<reference evidence="5" key="1">
    <citation type="journal article" date="2019" name="Int. J. Syst. Evol. Microbiol.">
        <title>The Global Catalogue of Microorganisms (GCM) 10K type strain sequencing project: providing services to taxonomists for standard genome sequencing and annotation.</title>
        <authorList>
            <consortium name="The Broad Institute Genomics Platform"/>
            <consortium name="The Broad Institute Genome Sequencing Center for Infectious Disease"/>
            <person name="Wu L."/>
            <person name="Ma J."/>
        </authorList>
    </citation>
    <scope>NUCLEOTIDE SEQUENCE [LARGE SCALE GENOMIC DNA]</scope>
    <source>
        <strain evidence="5">JCM 14560</strain>
    </source>
</reference>
<dbReference type="InterPro" id="IPR016181">
    <property type="entry name" value="Acyl_CoA_acyltransferase"/>
</dbReference>
<dbReference type="PROSITE" id="PS51186">
    <property type="entry name" value="GNAT"/>
    <property type="match status" value="1"/>
</dbReference>
<accession>A0ABP5LFG5</accession>
<keyword evidence="5" id="KW-1185">Reference proteome</keyword>
<keyword evidence="2" id="KW-0012">Acyltransferase</keyword>
<evidence type="ECO:0000256" key="2">
    <source>
        <dbReference type="ARBA" id="ARBA00023315"/>
    </source>
</evidence>
<dbReference type="RefSeq" id="WP_344465330.1">
    <property type="nucleotide sequence ID" value="NZ_BAAANT010000016.1"/>
</dbReference>
<proteinExistence type="predicted"/>
<dbReference type="PANTHER" id="PTHR43877">
    <property type="entry name" value="AMINOALKYLPHOSPHONATE N-ACETYLTRANSFERASE-RELATED-RELATED"/>
    <property type="match status" value="1"/>
</dbReference>
<dbReference type="InterPro" id="IPR000182">
    <property type="entry name" value="GNAT_dom"/>
</dbReference>
<dbReference type="Proteomes" id="UP001422759">
    <property type="component" value="Unassembled WGS sequence"/>
</dbReference>
<keyword evidence="1" id="KW-0808">Transferase</keyword>
<name>A0ABP5LFG5_9ACTN</name>
<sequence>MRAETVTIRTARAADERPLAVLDRAAWSWLSDVVPQPPEDAQVFDERCPPGQFLVAEAGPLILGYIRQAAPTPLASNSHVRQIRGLAVSPGARGRGIGRSLVEAACEQARAEGIRRMTLRVLAHNAPARRLYGRCGFQVDGVSPEEFRINGAYVDDVWMSRRLNG</sequence>
<dbReference type="Pfam" id="PF00583">
    <property type="entry name" value="Acetyltransf_1"/>
    <property type="match status" value="1"/>
</dbReference>
<evidence type="ECO:0000259" key="3">
    <source>
        <dbReference type="PROSITE" id="PS51186"/>
    </source>
</evidence>
<dbReference type="CDD" id="cd04301">
    <property type="entry name" value="NAT_SF"/>
    <property type="match status" value="1"/>
</dbReference>